<evidence type="ECO:0000313" key="1">
    <source>
        <dbReference type="EMBL" id="VVM07100.1"/>
    </source>
</evidence>
<keyword evidence="2" id="KW-1185">Reference proteome</keyword>
<organism evidence="1 2">
    <name type="scientific">Methylacidimicrobium tartarophylax</name>
    <dbReference type="NCBI Taxonomy" id="1041768"/>
    <lineage>
        <taxon>Bacteria</taxon>
        <taxon>Pseudomonadati</taxon>
        <taxon>Verrucomicrobiota</taxon>
        <taxon>Methylacidimicrobium</taxon>
    </lineage>
</organism>
<dbReference type="RefSeq" id="WP_142660393.1">
    <property type="nucleotide sequence ID" value="NZ_CABFVA020000082.1"/>
</dbReference>
<evidence type="ECO:0000313" key="2">
    <source>
        <dbReference type="Proteomes" id="UP000334923"/>
    </source>
</evidence>
<accession>A0A5E6MCX2</accession>
<dbReference type="AlphaFoldDB" id="A0A5E6MCX2"/>
<gene>
    <name evidence="1" type="ORF">MAMT_01563</name>
</gene>
<dbReference type="Proteomes" id="UP000334923">
    <property type="component" value="Unassembled WGS sequence"/>
</dbReference>
<sequence>MTKHLLLHGEQLEQTTGIGKKPIFHMAFCPAMEIHGWRFSIAVAKLGALQLVGEQADGSFKLRRRSADLALRSPPRWPR</sequence>
<proteinExistence type="predicted"/>
<name>A0A5E6MCX2_9BACT</name>
<reference evidence="1 2" key="1">
    <citation type="submission" date="2019-09" db="EMBL/GenBank/DDBJ databases">
        <authorList>
            <person name="Cremers G."/>
        </authorList>
    </citation>
    <scope>NUCLEOTIDE SEQUENCE [LARGE SCALE GENOMIC DNA]</scope>
    <source>
        <strain evidence="1">4A</strain>
    </source>
</reference>
<protein>
    <submittedName>
        <fullName evidence="1">Uncharacterized protein</fullName>
    </submittedName>
</protein>
<dbReference type="EMBL" id="CABFVA020000082">
    <property type="protein sequence ID" value="VVM07100.1"/>
    <property type="molecule type" value="Genomic_DNA"/>
</dbReference>